<accession>A0A087TP59</accession>
<evidence type="ECO:0000313" key="2">
    <source>
        <dbReference type="Proteomes" id="UP000054359"/>
    </source>
</evidence>
<feature type="non-terminal residue" evidence="1">
    <location>
        <position position="127"/>
    </location>
</feature>
<evidence type="ECO:0000313" key="1">
    <source>
        <dbReference type="EMBL" id="KFM66898.1"/>
    </source>
</evidence>
<reference evidence="1 2" key="1">
    <citation type="submission" date="2013-11" db="EMBL/GenBank/DDBJ databases">
        <title>Genome sequencing of Stegodyphus mimosarum.</title>
        <authorList>
            <person name="Bechsgaard J."/>
        </authorList>
    </citation>
    <scope>NUCLEOTIDE SEQUENCE [LARGE SCALE GENOMIC DNA]</scope>
</reference>
<dbReference type="EMBL" id="KK116125">
    <property type="protein sequence ID" value="KFM66898.1"/>
    <property type="molecule type" value="Genomic_DNA"/>
</dbReference>
<sequence length="127" mass="14176">MLALFSCVIRPGHRNLLSVIQKYQCQYNIPTIHNGSDIDSLVKDFTSQIQLALNKSRVEIKPGKNFQPPELRLLLRQRNAADGSISEPGTSTNFVRQSSLLPINLHKTAGPATLDRFPARITLRGKL</sequence>
<dbReference type="Proteomes" id="UP000054359">
    <property type="component" value="Unassembled WGS sequence"/>
</dbReference>
<gene>
    <name evidence="1" type="ORF">X975_00710</name>
</gene>
<organism evidence="1 2">
    <name type="scientific">Stegodyphus mimosarum</name>
    <name type="common">African social velvet spider</name>
    <dbReference type="NCBI Taxonomy" id="407821"/>
    <lineage>
        <taxon>Eukaryota</taxon>
        <taxon>Metazoa</taxon>
        <taxon>Ecdysozoa</taxon>
        <taxon>Arthropoda</taxon>
        <taxon>Chelicerata</taxon>
        <taxon>Arachnida</taxon>
        <taxon>Araneae</taxon>
        <taxon>Araneomorphae</taxon>
        <taxon>Entelegynae</taxon>
        <taxon>Eresoidea</taxon>
        <taxon>Eresidae</taxon>
        <taxon>Stegodyphus</taxon>
    </lineage>
</organism>
<dbReference type="AlphaFoldDB" id="A0A087TP59"/>
<proteinExistence type="predicted"/>
<protein>
    <submittedName>
        <fullName evidence="1">Uncharacterized protein</fullName>
    </submittedName>
</protein>
<keyword evidence="2" id="KW-1185">Reference proteome</keyword>
<name>A0A087TP59_STEMI</name>